<dbReference type="GO" id="GO:0005852">
    <property type="term" value="C:eukaryotic translation initiation factor 3 complex"/>
    <property type="evidence" value="ECO:0007669"/>
    <property type="project" value="InterPro"/>
</dbReference>
<keyword evidence="7" id="KW-1185">Reference proteome</keyword>
<protein>
    <recommendedName>
        <fullName evidence="5">Eukaryotic translation initiation factor 3 subunit C N-terminal domain-containing protein</fullName>
    </recommendedName>
</protein>
<dbReference type="GO" id="GO:0031369">
    <property type="term" value="F:translation initiation factor binding"/>
    <property type="evidence" value="ECO:0007669"/>
    <property type="project" value="InterPro"/>
</dbReference>
<keyword evidence="1" id="KW-0963">Cytoplasm</keyword>
<name>A0A8T0D621_9TREM</name>
<reference evidence="6 7" key="1">
    <citation type="submission" date="2019-07" db="EMBL/GenBank/DDBJ databases">
        <title>Annotation for the trematode Paragonimus westermani.</title>
        <authorList>
            <person name="Choi Y.-J."/>
        </authorList>
    </citation>
    <scope>NUCLEOTIDE SEQUENCE [LARGE SCALE GENOMIC DNA]</scope>
    <source>
        <strain evidence="6">180907_Pwestermani</strain>
    </source>
</reference>
<organism evidence="6 7">
    <name type="scientific">Paragonimus westermani</name>
    <dbReference type="NCBI Taxonomy" id="34504"/>
    <lineage>
        <taxon>Eukaryota</taxon>
        <taxon>Metazoa</taxon>
        <taxon>Spiralia</taxon>
        <taxon>Lophotrochozoa</taxon>
        <taxon>Platyhelminthes</taxon>
        <taxon>Trematoda</taxon>
        <taxon>Digenea</taxon>
        <taxon>Plagiorchiida</taxon>
        <taxon>Troglotremata</taxon>
        <taxon>Troglotrematidae</taxon>
        <taxon>Paragonimus</taxon>
    </lineage>
</organism>
<sequence length="140" mass="16262">MTSSMFADAISSSESDDDEVPVQRTDNRFAHYPSDEEEAKRVVKSAKDKRFEEMQSIIKNLNNHKKIKDMSNVLIDFESLVRVHEKSLKLNEIDSIPAFYIRCIAELEDFVNDSWEKKKDLNRGKKKTHTLRVQITESLA</sequence>
<dbReference type="GO" id="GO:0003723">
    <property type="term" value="F:RNA binding"/>
    <property type="evidence" value="ECO:0007669"/>
    <property type="project" value="InterPro"/>
</dbReference>
<dbReference type="InterPro" id="IPR027516">
    <property type="entry name" value="EIF3C"/>
</dbReference>
<proteinExistence type="predicted"/>
<dbReference type="PANTHER" id="PTHR13937:SF0">
    <property type="entry name" value="EUKARYOTIC TRANSLATION INITIATION FACTOR 3 SUBUNIT C-RELATED"/>
    <property type="match status" value="1"/>
</dbReference>
<dbReference type="OrthoDB" id="29647at2759"/>
<evidence type="ECO:0000259" key="5">
    <source>
        <dbReference type="Pfam" id="PF05470"/>
    </source>
</evidence>
<dbReference type="PANTHER" id="PTHR13937">
    <property type="entry name" value="EUKARYOTIC TRANSLATION INITATION FACTOR 3, SUBUNIT 8 EIF3S8 -RELATED"/>
    <property type="match status" value="1"/>
</dbReference>
<evidence type="ECO:0000256" key="3">
    <source>
        <dbReference type="ARBA" id="ARBA00022917"/>
    </source>
</evidence>
<dbReference type="AlphaFoldDB" id="A0A8T0D621"/>
<evidence type="ECO:0000313" key="6">
    <source>
        <dbReference type="EMBL" id="KAF8562414.1"/>
    </source>
</evidence>
<feature type="region of interest" description="Disordered" evidence="4">
    <location>
        <begin position="1"/>
        <end position="44"/>
    </location>
</feature>
<evidence type="ECO:0000313" key="7">
    <source>
        <dbReference type="Proteomes" id="UP000699462"/>
    </source>
</evidence>
<keyword evidence="2" id="KW-0396">Initiation factor</keyword>
<dbReference type="Pfam" id="PF05470">
    <property type="entry name" value="eIF-3c_N"/>
    <property type="match status" value="1"/>
</dbReference>
<accession>A0A8T0D621</accession>
<evidence type="ECO:0000256" key="2">
    <source>
        <dbReference type="ARBA" id="ARBA00022540"/>
    </source>
</evidence>
<dbReference type="GO" id="GO:0003743">
    <property type="term" value="F:translation initiation factor activity"/>
    <property type="evidence" value="ECO:0007669"/>
    <property type="project" value="UniProtKB-KW"/>
</dbReference>
<keyword evidence="3" id="KW-0648">Protein biosynthesis</keyword>
<feature type="domain" description="Eukaryotic translation initiation factor 3 subunit C N-terminal" evidence="5">
    <location>
        <begin position="33"/>
        <end position="122"/>
    </location>
</feature>
<dbReference type="InterPro" id="IPR008905">
    <property type="entry name" value="EIF3C_N_dom"/>
</dbReference>
<evidence type="ECO:0000256" key="1">
    <source>
        <dbReference type="ARBA" id="ARBA00022490"/>
    </source>
</evidence>
<comment type="caution">
    <text evidence="6">The sequence shown here is derived from an EMBL/GenBank/DDBJ whole genome shotgun (WGS) entry which is preliminary data.</text>
</comment>
<evidence type="ECO:0000256" key="4">
    <source>
        <dbReference type="SAM" id="MobiDB-lite"/>
    </source>
</evidence>
<dbReference type="EMBL" id="JTDF01020485">
    <property type="protein sequence ID" value="KAF8562414.1"/>
    <property type="molecule type" value="Genomic_DNA"/>
</dbReference>
<gene>
    <name evidence="6" type="ORF">P879_11591</name>
</gene>
<dbReference type="Proteomes" id="UP000699462">
    <property type="component" value="Unassembled WGS sequence"/>
</dbReference>